<dbReference type="InterPro" id="IPR036163">
    <property type="entry name" value="HMA_dom_sf"/>
</dbReference>
<evidence type="ECO:0000259" key="3">
    <source>
        <dbReference type="Pfam" id="PF00403"/>
    </source>
</evidence>
<protein>
    <recommendedName>
        <fullName evidence="3">HMA domain-containing protein</fullName>
    </recommendedName>
</protein>
<keyword evidence="5" id="KW-1185">Reference proteome</keyword>
<dbReference type="PROSITE" id="PS51257">
    <property type="entry name" value="PROKAR_LIPOPROTEIN"/>
    <property type="match status" value="1"/>
</dbReference>
<dbReference type="Pfam" id="PF00403">
    <property type="entry name" value="HMA"/>
    <property type="match status" value="1"/>
</dbReference>
<keyword evidence="2" id="KW-0472">Membrane</keyword>
<evidence type="ECO:0000313" key="4">
    <source>
        <dbReference type="EMBL" id="KAI9243364.1"/>
    </source>
</evidence>
<reference evidence="4" key="1">
    <citation type="journal article" date="2022" name="IScience">
        <title>Evolution of zygomycete secretomes and the origins of terrestrial fungal ecologies.</title>
        <authorList>
            <person name="Chang Y."/>
            <person name="Wang Y."/>
            <person name="Mondo S."/>
            <person name="Ahrendt S."/>
            <person name="Andreopoulos W."/>
            <person name="Barry K."/>
            <person name="Beard J."/>
            <person name="Benny G.L."/>
            <person name="Blankenship S."/>
            <person name="Bonito G."/>
            <person name="Cuomo C."/>
            <person name="Desiro A."/>
            <person name="Gervers K.A."/>
            <person name="Hundley H."/>
            <person name="Kuo A."/>
            <person name="LaButti K."/>
            <person name="Lang B.F."/>
            <person name="Lipzen A."/>
            <person name="O'Donnell K."/>
            <person name="Pangilinan J."/>
            <person name="Reynolds N."/>
            <person name="Sandor L."/>
            <person name="Smith M.E."/>
            <person name="Tsang A."/>
            <person name="Grigoriev I.V."/>
            <person name="Stajich J.E."/>
            <person name="Spatafora J.W."/>
        </authorList>
    </citation>
    <scope>NUCLEOTIDE SEQUENCE</scope>
    <source>
        <strain evidence="4">RSA 2281</strain>
    </source>
</reference>
<dbReference type="SUPFAM" id="SSF55008">
    <property type="entry name" value="HMA, heavy metal-associated domain"/>
    <property type="match status" value="1"/>
</dbReference>
<feature type="transmembrane region" description="Helical" evidence="2">
    <location>
        <begin position="12"/>
        <end position="32"/>
    </location>
</feature>
<dbReference type="AlphaFoldDB" id="A0AAD5P754"/>
<dbReference type="Proteomes" id="UP001209540">
    <property type="component" value="Unassembled WGS sequence"/>
</dbReference>
<proteinExistence type="predicted"/>
<feature type="domain" description="HMA" evidence="3">
    <location>
        <begin position="108"/>
        <end position="163"/>
    </location>
</feature>
<feature type="transmembrane region" description="Helical" evidence="2">
    <location>
        <begin position="70"/>
        <end position="90"/>
    </location>
</feature>
<dbReference type="EMBL" id="JAIXMP010000074">
    <property type="protein sequence ID" value="KAI9243364.1"/>
    <property type="molecule type" value="Genomic_DNA"/>
</dbReference>
<keyword evidence="2" id="KW-0812">Transmembrane</keyword>
<evidence type="ECO:0000256" key="2">
    <source>
        <dbReference type="SAM" id="Phobius"/>
    </source>
</evidence>
<sequence length="191" mass="21161">MTRRWLNDATTIITALVSSSCCIVQLVLNIFSYSCAGFAIFTPYRSYLTTITVILLSFQFYKNGWKNPRVWTTTFLSLLLMVTPEIVSWLNVNTTKTTTMTTDAVMLHLDGLGCLACANRIKNALTTMDWVESASVFFDNSSAWIQYKVGGMDEAVDKKKVAASLIQVIKNVDSKYNAFLITSAGTTSKGS</sequence>
<evidence type="ECO:0000313" key="5">
    <source>
        <dbReference type="Proteomes" id="UP001209540"/>
    </source>
</evidence>
<reference evidence="4" key="2">
    <citation type="submission" date="2023-02" db="EMBL/GenBank/DDBJ databases">
        <authorList>
            <consortium name="DOE Joint Genome Institute"/>
            <person name="Mondo S.J."/>
            <person name="Chang Y."/>
            <person name="Wang Y."/>
            <person name="Ahrendt S."/>
            <person name="Andreopoulos W."/>
            <person name="Barry K."/>
            <person name="Beard J."/>
            <person name="Benny G.L."/>
            <person name="Blankenship S."/>
            <person name="Bonito G."/>
            <person name="Cuomo C."/>
            <person name="Desiro A."/>
            <person name="Gervers K.A."/>
            <person name="Hundley H."/>
            <person name="Kuo A."/>
            <person name="LaButti K."/>
            <person name="Lang B.F."/>
            <person name="Lipzen A."/>
            <person name="O'Donnell K."/>
            <person name="Pangilinan J."/>
            <person name="Reynolds N."/>
            <person name="Sandor L."/>
            <person name="Smith M.W."/>
            <person name="Tsang A."/>
            <person name="Grigoriev I.V."/>
            <person name="Stajich J.E."/>
            <person name="Spatafora J.W."/>
        </authorList>
    </citation>
    <scope>NUCLEOTIDE SEQUENCE</scope>
    <source>
        <strain evidence="4">RSA 2281</strain>
    </source>
</reference>
<dbReference type="PROSITE" id="PS01047">
    <property type="entry name" value="HMA_1"/>
    <property type="match status" value="1"/>
</dbReference>
<gene>
    <name evidence="4" type="ORF">BDA99DRAFT_566701</name>
</gene>
<dbReference type="Gene3D" id="3.30.70.100">
    <property type="match status" value="1"/>
</dbReference>
<dbReference type="CDD" id="cd00371">
    <property type="entry name" value="HMA"/>
    <property type="match status" value="1"/>
</dbReference>
<keyword evidence="2" id="KW-1133">Transmembrane helix</keyword>
<accession>A0AAD5P754</accession>
<organism evidence="4 5">
    <name type="scientific">Phascolomyces articulosus</name>
    <dbReference type="NCBI Taxonomy" id="60185"/>
    <lineage>
        <taxon>Eukaryota</taxon>
        <taxon>Fungi</taxon>
        <taxon>Fungi incertae sedis</taxon>
        <taxon>Mucoromycota</taxon>
        <taxon>Mucoromycotina</taxon>
        <taxon>Mucoromycetes</taxon>
        <taxon>Mucorales</taxon>
        <taxon>Lichtheimiaceae</taxon>
        <taxon>Phascolomyces</taxon>
    </lineage>
</organism>
<name>A0AAD5P754_9FUNG</name>
<evidence type="ECO:0000256" key="1">
    <source>
        <dbReference type="ARBA" id="ARBA00022723"/>
    </source>
</evidence>
<dbReference type="InterPro" id="IPR006121">
    <property type="entry name" value="HMA_dom"/>
</dbReference>
<dbReference type="GO" id="GO:0046872">
    <property type="term" value="F:metal ion binding"/>
    <property type="evidence" value="ECO:0007669"/>
    <property type="project" value="UniProtKB-KW"/>
</dbReference>
<feature type="transmembrane region" description="Helical" evidence="2">
    <location>
        <begin position="38"/>
        <end position="58"/>
    </location>
</feature>
<keyword evidence="1" id="KW-0479">Metal-binding</keyword>
<dbReference type="InterPro" id="IPR017969">
    <property type="entry name" value="Heavy-metal-associated_CS"/>
</dbReference>
<comment type="caution">
    <text evidence="4">The sequence shown here is derived from an EMBL/GenBank/DDBJ whole genome shotgun (WGS) entry which is preliminary data.</text>
</comment>